<dbReference type="AlphaFoldDB" id="A0A0G1ENF3"/>
<keyword evidence="1" id="KW-0812">Transmembrane</keyword>
<dbReference type="Proteomes" id="UP000033907">
    <property type="component" value="Unassembled WGS sequence"/>
</dbReference>
<dbReference type="EMBL" id="LCGH01000007">
    <property type="protein sequence ID" value="KKT11333.1"/>
    <property type="molecule type" value="Genomic_DNA"/>
</dbReference>
<reference evidence="2 3" key="1">
    <citation type="journal article" date="2015" name="Nature">
        <title>rRNA introns, odd ribosomes, and small enigmatic genomes across a large radiation of phyla.</title>
        <authorList>
            <person name="Brown C.T."/>
            <person name="Hug L.A."/>
            <person name="Thomas B.C."/>
            <person name="Sharon I."/>
            <person name="Castelle C.J."/>
            <person name="Singh A."/>
            <person name="Wilkins M.J."/>
            <person name="Williams K.H."/>
            <person name="Banfield J.F."/>
        </authorList>
    </citation>
    <scope>NUCLEOTIDE SEQUENCE [LARGE SCALE GENOMIC DNA]</scope>
</reference>
<comment type="caution">
    <text evidence="2">The sequence shown here is derived from an EMBL/GenBank/DDBJ whole genome shotgun (WGS) entry which is preliminary data.</text>
</comment>
<accession>A0A0G1ENF3</accession>
<feature type="transmembrane region" description="Helical" evidence="1">
    <location>
        <begin position="54"/>
        <end position="79"/>
    </location>
</feature>
<keyword evidence="1" id="KW-0472">Membrane</keyword>
<protein>
    <submittedName>
        <fullName evidence="2">Uncharacterized protein</fullName>
    </submittedName>
</protein>
<name>A0A0G1ENF3_9BACT</name>
<evidence type="ECO:0000313" key="3">
    <source>
        <dbReference type="Proteomes" id="UP000033907"/>
    </source>
</evidence>
<proteinExistence type="predicted"/>
<evidence type="ECO:0000313" key="2">
    <source>
        <dbReference type="EMBL" id="KKT11333.1"/>
    </source>
</evidence>
<keyword evidence="1" id="KW-1133">Transmembrane helix</keyword>
<gene>
    <name evidence="2" type="ORF">UV91_C0007G0033</name>
</gene>
<evidence type="ECO:0000256" key="1">
    <source>
        <dbReference type="SAM" id="Phobius"/>
    </source>
</evidence>
<sequence length="85" mass="9891">MNKNKAALVFGSFIALIHFVWGLAIAFSWAQPWMDFVYRMHSLNNPFVVMPFNLGRSIGLVIITFIVGYVFGYVFAMLWNKFHNR</sequence>
<organism evidence="2 3">
    <name type="scientific">Candidatus Nomurabacteria bacterium GW2011_GWF2_43_24</name>
    <dbReference type="NCBI Taxonomy" id="1618778"/>
    <lineage>
        <taxon>Bacteria</taxon>
        <taxon>Candidatus Nomuraibacteriota</taxon>
    </lineage>
</organism>